<dbReference type="GO" id="GO:0005886">
    <property type="term" value="C:plasma membrane"/>
    <property type="evidence" value="ECO:0007669"/>
    <property type="project" value="UniProtKB-SubCell"/>
</dbReference>
<evidence type="ECO:0000313" key="4">
    <source>
        <dbReference type="Proteomes" id="UP000005388"/>
    </source>
</evidence>
<evidence type="ECO:0000256" key="1">
    <source>
        <dbReference type="ARBA" id="ARBA00004162"/>
    </source>
</evidence>
<dbReference type="Gene3D" id="3.30.10.20">
    <property type="match status" value="1"/>
</dbReference>
<name>G5KFY9_9STRE</name>
<accession>G5KFY9</accession>
<comment type="caution">
    <text evidence="3">The sequence shown here is derived from an EMBL/GenBank/DDBJ whole genome shotgun (WGS) entry which is preliminary data.</text>
</comment>
<dbReference type="InterPro" id="IPR005543">
    <property type="entry name" value="PASTA_dom"/>
</dbReference>
<protein>
    <submittedName>
        <fullName evidence="3">PASTA domain protein</fullName>
    </submittedName>
</protein>
<evidence type="ECO:0000313" key="3">
    <source>
        <dbReference type="EMBL" id="EHJ56662.1"/>
    </source>
</evidence>
<dbReference type="EMBL" id="AEUZ02000001">
    <property type="protein sequence ID" value="EHJ56662.1"/>
    <property type="molecule type" value="Genomic_DNA"/>
</dbReference>
<gene>
    <name evidence="3" type="ORF">STRUR_1148</name>
</gene>
<comment type="subcellular location">
    <subcellularLocation>
        <location evidence="1">Cell membrane</location>
        <topology evidence="1">Single-pass membrane protein</topology>
    </subcellularLocation>
</comment>
<dbReference type="Pfam" id="PF03793">
    <property type="entry name" value="PASTA"/>
    <property type="match status" value="1"/>
</dbReference>
<dbReference type="CDD" id="cd06577">
    <property type="entry name" value="PASTA_pknB"/>
    <property type="match status" value="1"/>
</dbReference>
<proteinExistence type="predicted"/>
<dbReference type="AlphaFoldDB" id="G5KFY9"/>
<organism evidence="3 4">
    <name type="scientific">Streptococcus urinalis 2285-97</name>
    <dbReference type="NCBI Taxonomy" id="764291"/>
    <lineage>
        <taxon>Bacteria</taxon>
        <taxon>Bacillati</taxon>
        <taxon>Bacillota</taxon>
        <taxon>Bacilli</taxon>
        <taxon>Lactobacillales</taxon>
        <taxon>Streptococcaceae</taxon>
        <taxon>Streptococcus</taxon>
    </lineage>
</organism>
<evidence type="ECO:0000259" key="2">
    <source>
        <dbReference type="Pfam" id="PF03793"/>
    </source>
</evidence>
<feature type="domain" description="PASTA" evidence="2">
    <location>
        <begin position="4"/>
        <end position="66"/>
    </location>
</feature>
<sequence length="66" mass="7361">MNLVKLDDVVNLPVDEAKAHLETLGFVVSRILVKPEAKYHNAQLNEVVRMSPTSSKEPKGSLVKLY</sequence>
<reference evidence="3 4" key="1">
    <citation type="journal article" date="2014" name="Int. J. Syst. Evol. Microbiol.">
        <title>Phylogenomics and the dynamic genome evolution of the genus Streptococcus.</title>
        <authorList>
            <consortium name="The Broad Institute Genome Sequencing Platform"/>
            <person name="Richards V.P."/>
            <person name="Palmer S.R."/>
            <person name="Pavinski Bitar P.D."/>
            <person name="Qin X."/>
            <person name="Weinstock G.M."/>
            <person name="Highlander S.K."/>
            <person name="Town C.D."/>
            <person name="Burne R.A."/>
            <person name="Stanhope M.J."/>
        </authorList>
    </citation>
    <scope>NUCLEOTIDE SEQUENCE [LARGE SCALE GENOMIC DNA]</scope>
    <source>
        <strain evidence="3 4">2285-97</strain>
    </source>
</reference>
<dbReference type="Proteomes" id="UP000005388">
    <property type="component" value="Unassembled WGS sequence"/>
</dbReference>
<keyword evidence="4" id="KW-1185">Reference proteome</keyword>